<evidence type="ECO:0000313" key="2">
    <source>
        <dbReference type="Proteomes" id="UP001198983"/>
    </source>
</evidence>
<protein>
    <submittedName>
        <fullName evidence="1">Uncharacterized protein</fullName>
    </submittedName>
</protein>
<dbReference type="KEGG" id="tem:JW646_01120"/>
<keyword evidence="2" id="KW-1185">Reference proteome</keyword>
<proteinExistence type="predicted"/>
<evidence type="ECO:0000313" key="1">
    <source>
        <dbReference type="EMBL" id="UEL48083.1"/>
    </source>
</evidence>
<gene>
    <name evidence="1" type="ORF">JW646_01120</name>
</gene>
<dbReference type="AlphaFoldDB" id="A0AAX2ZFH4"/>
<dbReference type="Proteomes" id="UP001198983">
    <property type="component" value="Chromosome"/>
</dbReference>
<sequence>MLEEDMRKKIDRSMIRIKKEPRSWNSQGSNLSELSKYNSILIYSINLCKTLLVHSVCKYMIIENCSF</sequence>
<dbReference type="RefSeq" id="WP_228416267.1">
    <property type="nucleotide sequence ID" value="NZ_CP081135.1"/>
</dbReference>
<organism evidence="1 2">
    <name type="scientific">Terrisporobacter hibernicus</name>
    <dbReference type="NCBI Taxonomy" id="2813371"/>
    <lineage>
        <taxon>Bacteria</taxon>
        <taxon>Bacillati</taxon>
        <taxon>Bacillota</taxon>
        <taxon>Clostridia</taxon>
        <taxon>Peptostreptococcales</taxon>
        <taxon>Peptostreptococcaceae</taxon>
        <taxon>Terrisporobacter</taxon>
    </lineage>
</organism>
<dbReference type="EMBL" id="CP081135">
    <property type="protein sequence ID" value="UEL48083.1"/>
    <property type="molecule type" value="Genomic_DNA"/>
</dbReference>
<accession>A0AAX2ZFH4</accession>
<reference evidence="1 2" key="1">
    <citation type="journal article" date="2023" name="Int. J. Syst. Evol. Microbiol.">
        <title>Terrisporobacter hibernicus sp. nov., isolated from bovine faeces in Northern Ireland.</title>
        <authorList>
            <person name="Mitchell M."/>
            <person name="Nguyen S.V."/>
            <person name="Connor M."/>
            <person name="Fairley D.J."/>
            <person name="Donoghue O."/>
            <person name="Marshall H."/>
            <person name="Koolman L."/>
            <person name="McMullan G."/>
            <person name="Schaffer K.E."/>
            <person name="McGrath J.W."/>
            <person name="Fanning S."/>
        </authorList>
    </citation>
    <scope>NUCLEOTIDE SEQUENCE [LARGE SCALE GENOMIC DNA]</scope>
    <source>
        <strain evidence="1 2">MCA3</strain>
    </source>
</reference>
<name>A0AAX2ZFH4_9FIRM</name>